<sequence length="134" mass="15861">MDEAESRQYPPQPEVEHGFPKECYCGAKPFLTNCYNRRFFTCPNVDDGEMHIHKWWDVAVMEELRDSDRRYEVMAEKVDYLTLFNDESNATEQKLVRLENVVNEICKENKLRKFTDLLVVGVIIIFTCILFMLV</sequence>
<proteinExistence type="predicted"/>
<keyword evidence="1" id="KW-0472">Membrane</keyword>
<keyword evidence="2" id="KW-1185">Reference proteome</keyword>
<keyword evidence="1" id="KW-0812">Transmembrane</keyword>
<feature type="transmembrane region" description="Helical" evidence="1">
    <location>
        <begin position="114"/>
        <end position="133"/>
    </location>
</feature>
<organism evidence="2 3">
    <name type="scientific">Camelina sativa</name>
    <name type="common">False flax</name>
    <name type="synonym">Myagrum sativum</name>
    <dbReference type="NCBI Taxonomy" id="90675"/>
    <lineage>
        <taxon>Eukaryota</taxon>
        <taxon>Viridiplantae</taxon>
        <taxon>Streptophyta</taxon>
        <taxon>Embryophyta</taxon>
        <taxon>Tracheophyta</taxon>
        <taxon>Spermatophyta</taxon>
        <taxon>Magnoliopsida</taxon>
        <taxon>eudicotyledons</taxon>
        <taxon>Gunneridae</taxon>
        <taxon>Pentapetalae</taxon>
        <taxon>rosids</taxon>
        <taxon>malvids</taxon>
        <taxon>Brassicales</taxon>
        <taxon>Brassicaceae</taxon>
        <taxon>Camelineae</taxon>
        <taxon>Camelina</taxon>
    </lineage>
</organism>
<protein>
    <submittedName>
        <fullName evidence="3">Uncharacterized protein LOC104730690</fullName>
    </submittedName>
</protein>
<dbReference type="Proteomes" id="UP000694864">
    <property type="component" value="Chromosome 12"/>
</dbReference>
<dbReference type="GeneID" id="104730690"/>
<gene>
    <name evidence="3" type="primary">LOC104730690</name>
</gene>
<reference evidence="3" key="2">
    <citation type="submission" date="2025-08" db="UniProtKB">
        <authorList>
            <consortium name="RefSeq"/>
        </authorList>
    </citation>
    <scope>IDENTIFICATION</scope>
    <source>
        <tissue evidence="3">Leaf</tissue>
    </source>
</reference>
<accession>A0ABM0UYI7</accession>
<keyword evidence="1" id="KW-1133">Transmembrane helix</keyword>
<name>A0ABM0UYI7_CAMSA</name>
<evidence type="ECO:0000313" key="2">
    <source>
        <dbReference type="Proteomes" id="UP000694864"/>
    </source>
</evidence>
<dbReference type="RefSeq" id="XP_010448186.1">
    <property type="nucleotide sequence ID" value="XM_010449884.2"/>
</dbReference>
<evidence type="ECO:0000313" key="3">
    <source>
        <dbReference type="RefSeq" id="XP_010448186.1"/>
    </source>
</evidence>
<evidence type="ECO:0000256" key="1">
    <source>
        <dbReference type="SAM" id="Phobius"/>
    </source>
</evidence>
<reference evidence="2" key="1">
    <citation type="journal article" date="2014" name="Nat. Commun.">
        <title>The emerging biofuel crop Camelina sativa retains a highly undifferentiated hexaploid genome structure.</title>
        <authorList>
            <person name="Kagale S."/>
            <person name="Koh C."/>
            <person name="Nixon J."/>
            <person name="Bollina V."/>
            <person name="Clarke W.E."/>
            <person name="Tuteja R."/>
            <person name="Spillane C."/>
            <person name="Robinson S.J."/>
            <person name="Links M.G."/>
            <person name="Clarke C."/>
            <person name="Higgins E.E."/>
            <person name="Huebert T."/>
            <person name="Sharpe A.G."/>
            <person name="Parkin I.A."/>
        </authorList>
    </citation>
    <scope>NUCLEOTIDE SEQUENCE [LARGE SCALE GENOMIC DNA]</scope>
    <source>
        <strain evidence="2">cv. DH55</strain>
    </source>
</reference>